<keyword evidence="8" id="KW-1185">Reference proteome</keyword>
<proteinExistence type="inferred from homology"/>
<protein>
    <submittedName>
        <fullName evidence="7">F166A protein</fullName>
    </submittedName>
</protein>
<dbReference type="PANTHER" id="PTHR47299">
    <property type="entry name" value="PROTEIN FAM166A"/>
    <property type="match status" value="1"/>
</dbReference>
<keyword evidence="4" id="KW-0966">Cell projection</keyword>
<comment type="caution">
    <text evidence="7">The sequence shown here is derived from an EMBL/GenBank/DDBJ whole genome shotgun (WGS) entry which is preliminary data.</text>
</comment>
<dbReference type="EMBL" id="VZTY01009631">
    <property type="protein sequence ID" value="NXU50486.1"/>
    <property type="molecule type" value="Genomic_DNA"/>
</dbReference>
<gene>
    <name evidence="7" type="primary">Fam166a</name>
    <name evidence="7" type="ORF">TURVEL_R08076</name>
</gene>
<feature type="domain" description="Ciliary microtubule inner protein 2A-C-like" evidence="6">
    <location>
        <begin position="2"/>
        <end position="34"/>
    </location>
</feature>
<evidence type="ECO:0000256" key="2">
    <source>
        <dbReference type="ARBA" id="ARBA00022490"/>
    </source>
</evidence>
<dbReference type="PANTHER" id="PTHR47299:SF1">
    <property type="entry name" value="PROTEIN FAM166A"/>
    <property type="match status" value="1"/>
</dbReference>
<evidence type="ECO:0000256" key="5">
    <source>
        <dbReference type="ARBA" id="ARBA00035661"/>
    </source>
</evidence>
<evidence type="ECO:0000256" key="3">
    <source>
        <dbReference type="ARBA" id="ARBA00023212"/>
    </source>
</evidence>
<dbReference type="Pfam" id="PF10629">
    <property type="entry name" value="CMI2B-like"/>
    <property type="match status" value="1"/>
</dbReference>
<dbReference type="InterPro" id="IPR018902">
    <property type="entry name" value="CMI2A-C-like_dom"/>
</dbReference>
<dbReference type="AlphaFoldDB" id="A0A7L3L900"/>
<dbReference type="OrthoDB" id="2019884at2759"/>
<evidence type="ECO:0000256" key="4">
    <source>
        <dbReference type="ARBA" id="ARBA00023273"/>
    </source>
</evidence>
<comment type="similarity">
    <text evidence="5">Belongs to the CIMIP2 family.</text>
</comment>
<keyword evidence="3" id="KW-0206">Cytoskeleton</keyword>
<organism evidence="7 8">
    <name type="scientific">Turnix velox</name>
    <name type="common">Little buttonquail</name>
    <dbReference type="NCBI Taxonomy" id="2529409"/>
    <lineage>
        <taxon>Eukaryota</taxon>
        <taxon>Metazoa</taxon>
        <taxon>Chordata</taxon>
        <taxon>Craniata</taxon>
        <taxon>Vertebrata</taxon>
        <taxon>Euteleostomi</taxon>
        <taxon>Archelosauria</taxon>
        <taxon>Archosauria</taxon>
        <taxon>Dinosauria</taxon>
        <taxon>Saurischia</taxon>
        <taxon>Theropoda</taxon>
        <taxon>Coelurosauria</taxon>
        <taxon>Aves</taxon>
        <taxon>Neognathae</taxon>
        <taxon>Neoaves</taxon>
        <taxon>Charadriiformes</taxon>
        <taxon>Turnicidae</taxon>
        <taxon>Turnix</taxon>
    </lineage>
</organism>
<sequence>SYMGFVPQFNYQFGETYGRTTHRLLTDPTIQKSCLPVLAPLHKQKLVEDFSRVKH</sequence>
<evidence type="ECO:0000313" key="8">
    <source>
        <dbReference type="Proteomes" id="UP000582182"/>
    </source>
</evidence>
<evidence type="ECO:0000256" key="1">
    <source>
        <dbReference type="ARBA" id="ARBA00004430"/>
    </source>
</evidence>
<reference evidence="7 8" key="1">
    <citation type="submission" date="2019-09" db="EMBL/GenBank/DDBJ databases">
        <title>Bird 10,000 Genomes (B10K) Project - Family phase.</title>
        <authorList>
            <person name="Zhang G."/>
        </authorList>
    </citation>
    <scope>NUCLEOTIDE SEQUENCE [LARGE SCALE GENOMIC DNA]</scope>
    <source>
        <strain evidence="7">B10K-DU-029-46</strain>
    </source>
</reference>
<dbReference type="GO" id="GO:0005634">
    <property type="term" value="C:nucleus"/>
    <property type="evidence" value="ECO:0007669"/>
    <property type="project" value="TreeGrafter"/>
</dbReference>
<name>A0A7L3L900_9CHAR</name>
<evidence type="ECO:0000259" key="6">
    <source>
        <dbReference type="Pfam" id="PF10629"/>
    </source>
</evidence>
<comment type="subcellular location">
    <subcellularLocation>
        <location evidence="1">Cytoplasm</location>
        <location evidence="1">Cytoskeleton</location>
        <location evidence="1">Cilium axoneme</location>
    </subcellularLocation>
</comment>
<accession>A0A7L3L900</accession>
<dbReference type="Proteomes" id="UP000582182">
    <property type="component" value="Unassembled WGS sequence"/>
</dbReference>
<dbReference type="GO" id="GO:0015630">
    <property type="term" value="C:microtubule cytoskeleton"/>
    <property type="evidence" value="ECO:0007669"/>
    <property type="project" value="UniProtKB-ARBA"/>
</dbReference>
<dbReference type="InterPro" id="IPR052683">
    <property type="entry name" value="CIMIP2A"/>
</dbReference>
<keyword evidence="2" id="KW-0963">Cytoplasm</keyword>
<feature type="non-terminal residue" evidence="7">
    <location>
        <position position="55"/>
    </location>
</feature>
<evidence type="ECO:0000313" key="7">
    <source>
        <dbReference type="EMBL" id="NXU50486.1"/>
    </source>
</evidence>
<feature type="non-terminal residue" evidence="7">
    <location>
        <position position="1"/>
    </location>
</feature>
<dbReference type="GO" id="GO:0005930">
    <property type="term" value="C:axoneme"/>
    <property type="evidence" value="ECO:0007669"/>
    <property type="project" value="UniProtKB-SubCell"/>
</dbReference>